<dbReference type="Proteomes" id="UP001295794">
    <property type="component" value="Unassembled WGS sequence"/>
</dbReference>
<sequence length="176" mass="20320">MSQQQVLDWWHKNTNAVYVNRPPSSAQNVILFDPVYSPCSMGVALLNLEHKFGIARGEERLDTLLPALRSTRAWPFADLVIEWPGYKSVDSKFRMQDDSGHFITLKYLGELLAREWKQFATDRAGERFHDSARAPGMRIGYQDGIQYDQVRIVSMYTVDGLKWRLCYGVVQNYARV</sequence>
<reference evidence="1" key="1">
    <citation type="submission" date="2023-11" db="EMBL/GenBank/DDBJ databases">
        <authorList>
            <person name="De Vega J J."/>
            <person name="De Vega J J."/>
        </authorList>
    </citation>
    <scope>NUCLEOTIDE SEQUENCE</scope>
</reference>
<gene>
    <name evidence="1" type="ORF">MYCIT1_LOCUS24534</name>
</gene>
<accession>A0AAD2HI71</accession>
<evidence type="ECO:0000313" key="1">
    <source>
        <dbReference type="EMBL" id="CAK5276358.1"/>
    </source>
</evidence>
<dbReference type="EMBL" id="CAVNYO010000406">
    <property type="protein sequence ID" value="CAK5276358.1"/>
    <property type="molecule type" value="Genomic_DNA"/>
</dbReference>
<organism evidence="1 2">
    <name type="scientific">Mycena citricolor</name>
    <dbReference type="NCBI Taxonomy" id="2018698"/>
    <lineage>
        <taxon>Eukaryota</taxon>
        <taxon>Fungi</taxon>
        <taxon>Dikarya</taxon>
        <taxon>Basidiomycota</taxon>
        <taxon>Agaricomycotina</taxon>
        <taxon>Agaricomycetes</taxon>
        <taxon>Agaricomycetidae</taxon>
        <taxon>Agaricales</taxon>
        <taxon>Marasmiineae</taxon>
        <taxon>Mycenaceae</taxon>
        <taxon>Mycena</taxon>
    </lineage>
</organism>
<dbReference type="AlphaFoldDB" id="A0AAD2HI71"/>
<evidence type="ECO:0000313" key="2">
    <source>
        <dbReference type="Proteomes" id="UP001295794"/>
    </source>
</evidence>
<name>A0AAD2HI71_9AGAR</name>
<protein>
    <submittedName>
        <fullName evidence="1">Uncharacterized protein</fullName>
    </submittedName>
</protein>
<keyword evidence="2" id="KW-1185">Reference proteome</keyword>
<comment type="caution">
    <text evidence="1">The sequence shown here is derived from an EMBL/GenBank/DDBJ whole genome shotgun (WGS) entry which is preliminary data.</text>
</comment>
<proteinExistence type="predicted"/>